<protein>
    <submittedName>
        <fullName evidence="2">Uncharacterized protein</fullName>
    </submittedName>
</protein>
<proteinExistence type="predicted"/>
<keyword evidence="3" id="KW-1185">Reference proteome</keyword>
<dbReference type="RefSeq" id="WP_124195017.1">
    <property type="nucleotide sequence ID" value="NZ_REGA01000004.1"/>
</dbReference>
<comment type="caution">
    <text evidence="2">The sequence shown here is derived from an EMBL/GenBank/DDBJ whole genome shotgun (WGS) entry which is preliminary data.</text>
</comment>
<feature type="compositionally biased region" description="Acidic residues" evidence="1">
    <location>
        <begin position="187"/>
        <end position="273"/>
    </location>
</feature>
<feature type="region of interest" description="Disordered" evidence="1">
    <location>
        <begin position="177"/>
        <end position="303"/>
    </location>
</feature>
<evidence type="ECO:0000313" key="2">
    <source>
        <dbReference type="EMBL" id="RQG96018.1"/>
    </source>
</evidence>
<accession>A0A3N6LYU1</accession>
<sequence>MGVVDQGDPITVDVTGDEGEVVLLNADGDVVDGPIEIDDQRSTEQMTFETTNLEPGSYALVIETRGSDFEAVYPVVVSGYDIDVTHSDTVEADDEIEIDVTVSQQASQTTPGSVQVAVWDDDTVVRTDATHDSGDSYSATVSASEFDVGTEYNVYAVAQGTEKVDLIGEEEILGVSDESTVKIVESGGDDDPPADDDEPANGDDESDDDEGSDDDDESDDGSDDDDSDDSDGTDDPAGDDEGTADDGDDGSSSDTIGSDDGDTDSSEDEDDTPDNVVQPNQDDGSGGDDAGSGEEPSSDSIPMSGLSLILVGSIAIALFVQIRD</sequence>
<evidence type="ECO:0000256" key="1">
    <source>
        <dbReference type="SAM" id="MobiDB-lite"/>
    </source>
</evidence>
<dbReference type="AlphaFoldDB" id="A0A3N6LYU1"/>
<dbReference type="Proteomes" id="UP000282323">
    <property type="component" value="Unassembled WGS sequence"/>
</dbReference>
<organism evidence="2 3">
    <name type="scientific">Natrarchaeobius chitinivorans</name>
    <dbReference type="NCBI Taxonomy" id="1679083"/>
    <lineage>
        <taxon>Archaea</taxon>
        <taxon>Methanobacteriati</taxon>
        <taxon>Methanobacteriota</taxon>
        <taxon>Stenosarchaea group</taxon>
        <taxon>Halobacteria</taxon>
        <taxon>Halobacteriales</taxon>
        <taxon>Natrialbaceae</taxon>
        <taxon>Natrarchaeobius</taxon>
    </lineage>
</organism>
<dbReference type="OrthoDB" id="206466at2157"/>
<gene>
    <name evidence="2" type="ORF">EA473_07540</name>
</gene>
<evidence type="ECO:0000313" key="3">
    <source>
        <dbReference type="Proteomes" id="UP000282323"/>
    </source>
</evidence>
<name>A0A3N6LYU1_NATCH</name>
<dbReference type="EMBL" id="REGA01000004">
    <property type="protein sequence ID" value="RQG96018.1"/>
    <property type="molecule type" value="Genomic_DNA"/>
</dbReference>
<reference evidence="2 3" key="1">
    <citation type="submission" date="2018-10" db="EMBL/GenBank/DDBJ databases">
        <title>Natrarchaeobius chitinivorans gen. nov., sp. nov., and Natrarchaeobius haloalkaliphilus sp. nov., alkaliphilic, chitin-utilizing haloarchaea from hypersaline alkaline lakes.</title>
        <authorList>
            <person name="Sorokin D.Y."/>
            <person name="Elcheninov A.G."/>
            <person name="Kostrikina N.A."/>
            <person name="Bale N.J."/>
            <person name="Sinninghe Damste J.S."/>
            <person name="Khijniak T.V."/>
            <person name="Kublanov I.V."/>
            <person name="Toshchakov S.V."/>
        </authorList>
    </citation>
    <scope>NUCLEOTIDE SEQUENCE [LARGE SCALE GENOMIC DNA]</scope>
    <source>
        <strain evidence="2 3">AArcht4T</strain>
    </source>
</reference>